<dbReference type="Proteomes" id="UP000625976">
    <property type="component" value="Unassembled WGS sequence"/>
</dbReference>
<feature type="domain" description="Potassium channel" evidence="2">
    <location>
        <begin position="165"/>
        <end position="214"/>
    </location>
</feature>
<feature type="transmembrane region" description="Helical" evidence="1">
    <location>
        <begin position="192"/>
        <end position="212"/>
    </location>
</feature>
<feature type="transmembrane region" description="Helical" evidence="1">
    <location>
        <begin position="119"/>
        <end position="142"/>
    </location>
</feature>
<sequence length="223" mass="25594">MTFKKLYTYRFELFFFSLTTILFGSLFFSEILYSEVISHVLFLTNISSGYIIFSKKPEQSKISISLLILALIVIIYRFIDNSISNTTDYIKVSIYFVFYTLITFEIIRQVWRSKEVTKSVIFGLMSGYVCIGLLGFFVFFSIELASPNSFYGLTKGATIAENIDSLMYFSYITLMTIGYGDITPISNVAQKATMLFAMMGQFYLVIVTAVVVEKYIRHSNLKE</sequence>
<keyword evidence="4" id="KW-1185">Reference proteome</keyword>
<dbReference type="Gene3D" id="1.10.287.70">
    <property type="match status" value="1"/>
</dbReference>
<reference evidence="3" key="1">
    <citation type="journal article" date="2014" name="Int. J. Syst. Evol. Microbiol.">
        <title>Complete genome sequence of Corynebacterium casei LMG S-19264T (=DSM 44701T), isolated from a smear-ripened cheese.</title>
        <authorList>
            <consortium name="US DOE Joint Genome Institute (JGI-PGF)"/>
            <person name="Walter F."/>
            <person name="Albersmeier A."/>
            <person name="Kalinowski J."/>
            <person name="Ruckert C."/>
        </authorList>
    </citation>
    <scope>NUCLEOTIDE SEQUENCE</scope>
    <source>
        <strain evidence="3">CGMCC 1.12751</strain>
    </source>
</reference>
<feature type="transmembrane region" description="Helical" evidence="1">
    <location>
        <begin position="36"/>
        <end position="53"/>
    </location>
</feature>
<keyword evidence="1" id="KW-0472">Membrane</keyword>
<gene>
    <name evidence="3" type="ORF">GCM10010976_32970</name>
</gene>
<dbReference type="SUPFAM" id="SSF81324">
    <property type="entry name" value="Voltage-gated potassium channels"/>
    <property type="match status" value="1"/>
</dbReference>
<protein>
    <recommendedName>
        <fullName evidence="2">Potassium channel domain-containing protein</fullName>
    </recommendedName>
</protein>
<evidence type="ECO:0000313" key="3">
    <source>
        <dbReference type="EMBL" id="GGG59619.1"/>
    </source>
</evidence>
<dbReference type="InterPro" id="IPR013099">
    <property type="entry name" value="K_chnl_dom"/>
</dbReference>
<proteinExistence type="predicted"/>
<feature type="transmembrane region" description="Helical" evidence="1">
    <location>
        <begin position="60"/>
        <end position="78"/>
    </location>
</feature>
<evidence type="ECO:0000313" key="4">
    <source>
        <dbReference type="Proteomes" id="UP000625976"/>
    </source>
</evidence>
<dbReference type="Pfam" id="PF07885">
    <property type="entry name" value="Ion_trans_2"/>
    <property type="match status" value="1"/>
</dbReference>
<evidence type="ECO:0000259" key="2">
    <source>
        <dbReference type="Pfam" id="PF07885"/>
    </source>
</evidence>
<comment type="caution">
    <text evidence="3">The sequence shown here is derived from an EMBL/GenBank/DDBJ whole genome shotgun (WGS) entry which is preliminary data.</text>
</comment>
<organism evidence="3 4">
    <name type="scientific">Bizionia arctica</name>
    <dbReference type="NCBI Taxonomy" id="1495645"/>
    <lineage>
        <taxon>Bacteria</taxon>
        <taxon>Pseudomonadati</taxon>
        <taxon>Bacteroidota</taxon>
        <taxon>Flavobacteriia</taxon>
        <taxon>Flavobacteriales</taxon>
        <taxon>Flavobacteriaceae</taxon>
        <taxon>Bizionia</taxon>
    </lineage>
</organism>
<evidence type="ECO:0000256" key="1">
    <source>
        <dbReference type="SAM" id="Phobius"/>
    </source>
</evidence>
<dbReference type="RefSeq" id="WP_188466878.1">
    <property type="nucleotide sequence ID" value="NZ_BMFQ01000004.1"/>
</dbReference>
<dbReference type="EMBL" id="BMFQ01000004">
    <property type="protein sequence ID" value="GGG59619.1"/>
    <property type="molecule type" value="Genomic_DNA"/>
</dbReference>
<accession>A0A917LWE8</accession>
<keyword evidence="1" id="KW-1133">Transmembrane helix</keyword>
<keyword evidence="1" id="KW-0812">Transmembrane</keyword>
<dbReference type="AlphaFoldDB" id="A0A917LWE8"/>
<name>A0A917LWE8_9FLAO</name>
<feature type="transmembrane region" description="Helical" evidence="1">
    <location>
        <begin position="90"/>
        <end position="107"/>
    </location>
</feature>
<feature type="transmembrane region" description="Helical" evidence="1">
    <location>
        <begin position="12"/>
        <end position="30"/>
    </location>
</feature>
<reference evidence="3" key="2">
    <citation type="submission" date="2020-09" db="EMBL/GenBank/DDBJ databases">
        <authorList>
            <person name="Sun Q."/>
            <person name="Zhou Y."/>
        </authorList>
    </citation>
    <scope>NUCLEOTIDE SEQUENCE</scope>
    <source>
        <strain evidence="3">CGMCC 1.12751</strain>
    </source>
</reference>